<evidence type="ECO:0000256" key="3">
    <source>
        <dbReference type="ARBA" id="ARBA00022833"/>
    </source>
</evidence>
<evidence type="ECO:0000259" key="6">
    <source>
        <dbReference type="PROSITE" id="PS50023"/>
    </source>
</evidence>
<dbReference type="PROSITE" id="PS00478">
    <property type="entry name" value="LIM_DOMAIN_1"/>
    <property type="match status" value="1"/>
</dbReference>
<dbReference type="Gene3D" id="2.10.110.10">
    <property type="entry name" value="Cysteine Rich Protein"/>
    <property type="match status" value="1"/>
</dbReference>
<evidence type="ECO:0000259" key="7">
    <source>
        <dbReference type="PROSITE" id="PS51303"/>
    </source>
</evidence>
<accession>A0A7R9EVH2</accession>
<dbReference type="PROSITE" id="PS50023">
    <property type="entry name" value="LIM_DOMAIN_2"/>
    <property type="match status" value="1"/>
</dbReference>
<dbReference type="InterPro" id="IPR001781">
    <property type="entry name" value="Znf_LIM"/>
</dbReference>
<protein>
    <submittedName>
        <fullName evidence="8">Uncharacterized protein</fullName>
    </submittedName>
</protein>
<evidence type="ECO:0000313" key="8">
    <source>
        <dbReference type="EMBL" id="CAD7442200.1"/>
    </source>
</evidence>
<keyword evidence="3 5" id="KW-0862">Zinc</keyword>
<evidence type="ECO:0000256" key="1">
    <source>
        <dbReference type="ARBA" id="ARBA00022723"/>
    </source>
</evidence>
<keyword evidence="4 5" id="KW-0440">LIM domain</keyword>
<dbReference type="CDD" id="cd09830">
    <property type="entry name" value="PET_LIMPETin_LIM-9"/>
    <property type="match status" value="1"/>
</dbReference>
<feature type="domain" description="LIM zinc-binding" evidence="6">
    <location>
        <begin position="262"/>
        <end position="327"/>
    </location>
</feature>
<evidence type="ECO:0000256" key="5">
    <source>
        <dbReference type="PROSITE-ProRule" id="PRU00125"/>
    </source>
</evidence>
<feature type="domain" description="PET" evidence="7">
    <location>
        <begin position="154"/>
        <end position="261"/>
    </location>
</feature>
<dbReference type="InterPro" id="IPR010442">
    <property type="entry name" value="PET_domain"/>
</dbReference>
<gene>
    <name evidence="8" type="ORF">TBIB3V08_LOCUS4639</name>
</gene>
<dbReference type="PANTHER" id="PTHR24211:SF37">
    <property type="entry name" value="PROTEIN ESPINAS-LIKE PROTEIN"/>
    <property type="match status" value="1"/>
</dbReference>
<evidence type="ECO:0000256" key="4">
    <source>
        <dbReference type="ARBA" id="ARBA00023038"/>
    </source>
</evidence>
<keyword evidence="2" id="KW-0677">Repeat</keyword>
<dbReference type="PROSITE" id="PS51303">
    <property type="entry name" value="PET"/>
    <property type="match status" value="1"/>
</dbReference>
<dbReference type="SMART" id="SM00132">
    <property type="entry name" value="LIM"/>
    <property type="match status" value="1"/>
</dbReference>
<organism evidence="8">
    <name type="scientific">Timema bartmani</name>
    <dbReference type="NCBI Taxonomy" id="61472"/>
    <lineage>
        <taxon>Eukaryota</taxon>
        <taxon>Metazoa</taxon>
        <taxon>Ecdysozoa</taxon>
        <taxon>Arthropoda</taxon>
        <taxon>Hexapoda</taxon>
        <taxon>Insecta</taxon>
        <taxon>Pterygota</taxon>
        <taxon>Neoptera</taxon>
        <taxon>Polyneoptera</taxon>
        <taxon>Phasmatodea</taxon>
        <taxon>Timematodea</taxon>
        <taxon>Timematoidea</taxon>
        <taxon>Timematidae</taxon>
        <taxon>Timema</taxon>
    </lineage>
</organism>
<dbReference type="InterPro" id="IPR047120">
    <property type="entry name" value="Pk/Esn/Tes"/>
</dbReference>
<name>A0A7R9EVH2_9NEOP</name>
<dbReference type="PANTHER" id="PTHR24211">
    <property type="entry name" value="LIM DOMAIN-CONTAINING PROTEIN"/>
    <property type="match status" value="1"/>
</dbReference>
<dbReference type="GO" id="GO:0008270">
    <property type="term" value="F:zinc ion binding"/>
    <property type="evidence" value="ECO:0007669"/>
    <property type="project" value="InterPro"/>
</dbReference>
<dbReference type="Pfam" id="PF06297">
    <property type="entry name" value="PET"/>
    <property type="match status" value="1"/>
</dbReference>
<dbReference type="SUPFAM" id="SSF57716">
    <property type="entry name" value="Glucocorticoid receptor-like (DNA-binding domain)"/>
    <property type="match status" value="1"/>
</dbReference>
<dbReference type="Pfam" id="PF00412">
    <property type="entry name" value="LIM"/>
    <property type="match status" value="1"/>
</dbReference>
<sequence>MLDRKNRPSSCPLSAGLDTSLIPWPGMRYACVRLLELYCKVFNQAELYELIIRKTCNSCKCPREAHDVYHVEWVNVRDRLGFKPPADPDRRSTRERSMSEGFSWVPPGIPSHQINRHSFPPAETWALVTAQKIYRHSFPPSETWALVTAQKINKHSFPPDETWALVTAQKINKYSFPPDETWAMIEEYFHQLTPSKVPHLSSAGEKYRDKQLMYQLPKQDLALAYCKNVDVQHHPSYEDFINARNEIALDIGYAKVNINQNVECPSCCQNVAAGKVAVIAPKFGERTFWHPACFVCTECSELLVDLTYCVHDDLLYCERHYAEQLKPRCAACDEVGAD</sequence>
<dbReference type="EMBL" id="OD565609">
    <property type="protein sequence ID" value="CAD7442200.1"/>
    <property type="molecule type" value="Genomic_DNA"/>
</dbReference>
<evidence type="ECO:0000256" key="2">
    <source>
        <dbReference type="ARBA" id="ARBA00022737"/>
    </source>
</evidence>
<reference evidence="8" key="1">
    <citation type="submission" date="2020-11" db="EMBL/GenBank/DDBJ databases">
        <authorList>
            <person name="Tran Van P."/>
        </authorList>
    </citation>
    <scope>NUCLEOTIDE SEQUENCE</scope>
</reference>
<dbReference type="AlphaFoldDB" id="A0A7R9EVH2"/>
<keyword evidence="1 5" id="KW-0479">Metal-binding</keyword>
<dbReference type="CDD" id="cd09414">
    <property type="entry name" value="LIM1_LIMPETin"/>
    <property type="match status" value="1"/>
</dbReference>
<proteinExistence type="predicted"/>